<dbReference type="OrthoDB" id="271164at2759"/>
<comment type="caution">
    <text evidence="1">The sequence shown here is derived from an EMBL/GenBank/DDBJ whole genome shotgun (WGS) entry which is preliminary data.</text>
</comment>
<gene>
    <name evidence="1" type="ORF">STCU_10162</name>
</gene>
<dbReference type="Proteomes" id="UP000015354">
    <property type="component" value="Unassembled WGS sequence"/>
</dbReference>
<protein>
    <submittedName>
        <fullName evidence="1">Uncharacterized protein</fullName>
    </submittedName>
</protein>
<proteinExistence type="predicted"/>
<keyword evidence="2" id="KW-1185">Reference proteome</keyword>
<evidence type="ECO:0000313" key="1">
    <source>
        <dbReference type="EMBL" id="EPY18142.1"/>
    </source>
</evidence>
<organism evidence="1 2">
    <name type="scientific">Strigomonas culicis</name>
    <dbReference type="NCBI Taxonomy" id="28005"/>
    <lineage>
        <taxon>Eukaryota</taxon>
        <taxon>Discoba</taxon>
        <taxon>Euglenozoa</taxon>
        <taxon>Kinetoplastea</taxon>
        <taxon>Metakinetoplastina</taxon>
        <taxon>Trypanosomatida</taxon>
        <taxon>Trypanosomatidae</taxon>
        <taxon>Strigomonadinae</taxon>
        <taxon>Strigomonas</taxon>
    </lineage>
</organism>
<accession>S9TJB1</accession>
<evidence type="ECO:0000313" key="2">
    <source>
        <dbReference type="Proteomes" id="UP000015354"/>
    </source>
</evidence>
<dbReference type="EMBL" id="ATMH01010081">
    <property type="protein sequence ID" value="EPY18142.1"/>
    <property type="molecule type" value="Genomic_DNA"/>
</dbReference>
<sequence>MCLLRSLLAYELPHLVLPPLHPKSALGTMEAHCGAKGEVSMKRESLRFFLQELCVVSEAVFCSPFFAAFFTESRDSFQAGLRPDMQSTLARYESASKPLHAFSKRGSAGGQSTADRLAQRSTSTLRSVVSYFSAVGGGGGRPTDGDGDAADFGLTATDETLLPADAQAWLREGRRLLRRERHLKRSAALFETYLHALDGRSKLQAEVKTCLCRLDSSFEDENPQRFGCAFRDTAQFFHHAAESEQDYVRRRYLHVVFALESERRYAAAALDAIDHVLCLYARLVYMCDGAAEERRVAEGLSAMLRENYENMYLKRYRVRMQSLSEAQLSTEWKRLAEQVDRTAKLCLGKAGDDRVEP</sequence>
<dbReference type="AlphaFoldDB" id="S9TJB1"/>
<name>S9TJB1_9TRYP</name>
<reference evidence="1 2" key="1">
    <citation type="journal article" date="2013" name="PLoS ONE">
        <title>Predicting the Proteins of Angomonas deanei, Strigomonas culicis and Their Respective Endosymbionts Reveals New Aspects of the Trypanosomatidae Family.</title>
        <authorList>
            <person name="Motta M.C."/>
            <person name="Martins A.C."/>
            <person name="de Souza S.S."/>
            <person name="Catta-Preta C.M."/>
            <person name="Silva R."/>
            <person name="Klein C.C."/>
            <person name="de Almeida L.G."/>
            <person name="de Lima Cunha O."/>
            <person name="Ciapina L.P."/>
            <person name="Brocchi M."/>
            <person name="Colabardini A.C."/>
            <person name="de Araujo Lima B."/>
            <person name="Machado C.R."/>
            <person name="de Almeida Soares C.M."/>
            <person name="Probst C.M."/>
            <person name="de Menezes C.B."/>
            <person name="Thompson C.E."/>
            <person name="Bartholomeu D.C."/>
            <person name="Gradia D.F."/>
            <person name="Pavoni D.P."/>
            <person name="Grisard E.C."/>
            <person name="Fantinatti-Garboggini F."/>
            <person name="Marchini F.K."/>
            <person name="Rodrigues-Luiz G.F."/>
            <person name="Wagner G."/>
            <person name="Goldman G.H."/>
            <person name="Fietto J.L."/>
            <person name="Elias M.C."/>
            <person name="Goldman M.H."/>
            <person name="Sagot M.F."/>
            <person name="Pereira M."/>
            <person name="Stoco P.H."/>
            <person name="de Mendonca-Neto R.P."/>
            <person name="Teixeira S.M."/>
            <person name="Maciel T.E."/>
            <person name="de Oliveira Mendes T.A."/>
            <person name="Urmenyi T.P."/>
            <person name="de Souza W."/>
            <person name="Schenkman S."/>
            <person name="de Vasconcelos A.T."/>
        </authorList>
    </citation>
    <scope>NUCLEOTIDE SEQUENCE [LARGE SCALE GENOMIC DNA]</scope>
</reference>